<gene>
    <name evidence="2" type="ORF">KI810_05000</name>
</gene>
<name>A0ABS5SAK5_9BACT</name>
<dbReference type="EMBL" id="JAHCVK010000001">
    <property type="protein sequence ID" value="MBT0652404.1"/>
    <property type="molecule type" value="Genomic_DNA"/>
</dbReference>
<evidence type="ECO:0000259" key="1">
    <source>
        <dbReference type="SMART" id="SM00507"/>
    </source>
</evidence>
<keyword evidence="2" id="KW-0255">Endonuclease</keyword>
<dbReference type="SMART" id="SM00507">
    <property type="entry name" value="HNHc"/>
    <property type="match status" value="1"/>
</dbReference>
<evidence type="ECO:0000313" key="2">
    <source>
        <dbReference type="EMBL" id="MBT0652404.1"/>
    </source>
</evidence>
<dbReference type="PANTHER" id="PTHR33877">
    <property type="entry name" value="SLL1193 PROTEIN"/>
    <property type="match status" value="1"/>
</dbReference>
<dbReference type="InterPro" id="IPR002711">
    <property type="entry name" value="HNH"/>
</dbReference>
<dbReference type="InterPro" id="IPR052892">
    <property type="entry name" value="NA-targeting_endonuclease"/>
</dbReference>
<organism evidence="2 3">
    <name type="scientific">Geomobilimonas luticola</name>
    <dbReference type="NCBI Taxonomy" id="1114878"/>
    <lineage>
        <taxon>Bacteria</taxon>
        <taxon>Pseudomonadati</taxon>
        <taxon>Thermodesulfobacteriota</taxon>
        <taxon>Desulfuromonadia</taxon>
        <taxon>Geobacterales</taxon>
        <taxon>Geobacteraceae</taxon>
        <taxon>Geomobilimonas</taxon>
    </lineage>
</organism>
<proteinExistence type="predicted"/>
<accession>A0ABS5SAK5</accession>
<dbReference type="GO" id="GO:0004519">
    <property type="term" value="F:endonuclease activity"/>
    <property type="evidence" value="ECO:0007669"/>
    <property type="project" value="UniProtKB-KW"/>
</dbReference>
<dbReference type="Gene3D" id="1.10.30.50">
    <property type="match status" value="1"/>
</dbReference>
<dbReference type="PANTHER" id="PTHR33877:SF2">
    <property type="entry name" value="OS07G0170200 PROTEIN"/>
    <property type="match status" value="1"/>
</dbReference>
<dbReference type="Pfam" id="PF01844">
    <property type="entry name" value="HNH"/>
    <property type="match status" value="1"/>
</dbReference>
<dbReference type="CDD" id="cd00085">
    <property type="entry name" value="HNHc"/>
    <property type="match status" value="1"/>
</dbReference>
<sequence>MAKGKNERGVHANTSSYEVVTQKRKKMEFVLKRLPEYTDEALFMEIRRVAELIQHPTISTTEFRKHSRVSPSTIQKRFGSWEQALCAAGLSERFDSSNKEVRKEDIISELQRVSNLLGVKEFSRKQFNANAKFTDAVIRRAFGTWHKAMQAAGLSTNALGKRYTDEECFENLLQVWSHYGRAPQHREMTIAPSVVGPKAYTLRWGSWTKALYAFVERVNSDVQSADAPPGIDSGASISQYSTKKSKVEEENCRDIKLGLRYTVLNRDRFKCVLCGNSPAMSIDCRLHVDHIIPFSKGGKTEICNLRALCQHCNLGKSNRMEEGA</sequence>
<keyword evidence="2" id="KW-0540">Nuclease</keyword>
<evidence type="ECO:0000313" key="3">
    <source>
        <dbReference type="Proteomes" id="UP000756860"/>
    </source>
</evidence>
<keyword evidence="2" id="KW-0378">Hydrolase</keyword>
<dbReference type="RefSeq" id="WP_214174347.1">
    <property type="nucleotide sequence ID" value="NZ_JAHCVK010000001.1"/>
</dbReference>
<keyword evidence="3" id="KW-1185">Reference proteome</keyword>
<dbReference type="Proteomes" id="UP000756860">
    <property type="component" value="Unassembled WGS sequence"/>
</dbReference>
<feature type="domain" description="HNH nuclease" evidence="1">
    <location>
        <begin position="258"/>
        <end position="314"/>
    </location>
</feature>
<comment type="caution">
    <text evidence="2">The sequence shown here is derived from an EMBL/GenBank/DDBJ whole genome shotgun (WGS) entry which is preliminary data.</text>
</comment>
<dbReference type="InterPro" id="IPR003615">
    <property type="entry name" value="HNH_nuc"/>
</dbReference>
<reference evidence="2 3" key="1">
    <citation type="submission" date="2021-05" db="EMBL/GenBank/DDBJ databases">
        <title>The draft genome of Geobacter luticola JCM 17780.</title>
        <authorList>
            <person name="Xu Z."/>
            <person name="Masuda Y."/>
            <person name="Itoh H."/>
            <person name="Senoo K."/>
        </authorList>
    </citation>
    <scope>NUCLEOTIDE SEQUENCE [LARGE SCALE GENOMIC DNA]</scope>
    <source>
        <strain evidence="2 3">JCM 17780</strain>
    </source>
</reference>
<dbReference type="Pfam" id="PF18780">
    <property type="entry name" value="HNH_repeat"/>
    <property type="match status" value="3"/>
</dbReference>
<dbReference type="InterPro" id="IPR041025">
    <property type="entry name" value="HNH_repeat"/>
</dbReference>
<protein>
    <submittedName>
        <fullName evidence="2">HNH endonuclease</fullName>
    </submittedName>
</protein>